<keyword evidence="2" id="KW-0472">Membrane</keyword>
<dbReference type="AlphaFoldDB" id="A0A5J6J8H1"/>
<evidence type="ECO:0000256" key="1">
    <source>
        <dbReference type="SAM" id="MobiDB-lite"/>
    </source>
</evidence>
<dbReference type="GeneID" id="95611467"/>
<name>A0A5J6J8H1_STRVI</name>
<feature type="domain" description="Low molecular weight protein antigen 6 PH" evidence="3">
    <location>
        <begin position="69"/>
        <end position="133"/>
    </location>
</feature>
<feature type="compositionally biased region" description="Gly residues" evidence="1">
    <location>
        <begin position="139"/>
        <end position="155"/>
    </location>
</feature>
<feature type="transmembrane region" description="Helical" evidence="2">
    <location>
        <begin position="21"/>
        <end position="42"/>
    </location>
</feature>
<dbReference type="RefSeq" id="WP_150528219.1">
    <property type="nucleotide sequence ID" value="NZ_BNBW01000002.1"/>
</dbReference>
<feature type="transmembrane region" description="Helical" evidence="2">
    <location>
        <begin position="195"/>
        <end position="216"/>
    </location>
</feature>
<evidence type="ECO:0000259" key="3">
    <source>
        <dbReference type="Pfam" id="PF10756"/>
    </source>
</evidence>
<keyword evidence="5" id="KW-1185">Reference proteome</keyword>
<feature type="transmembrane region" description="Helical" evidence="2">
    <location>
        <begin position="48"/>
        <end position="72"/>
    </location>
</feature>
<dbReference type="Proteomes" id="UP000325563">
    <property type="component" value="Chromosome"/>
</dbReference>
<accession>A0A5J6J8H1</accession>
<organism evidence="4 5">
    <name type="scientific">Streptomyces vinaceus</name>
    <dbReference type="NCBI Taxonomy" id="1960"/>
    <lineage>
        <taxon>Bacteria</taxon>
        <taxon>Bacillati</taxon>
        <taxon>Actinomycetota</taxon>
        <taxon>Actinomycetes</taxon>
        <taxon>Kitasatosporales</taxon>
        <taxon>Streptomycetaceae</taxon>
        <taxon>Streptomyces</taxon>
    </lineage>
</organism>
<reference evidence="4 5" key="1">
    <citation type="submission" date="2017-09" db="EMBL/GenBank/DDBJ databases">
        <authorList>
            <person name="Lee N."/>
            <person name="Cho B.-K."/>
        </authorList>
    </citation>
    <scope>NUCLEOTIDE SEQUENCE [LARGE SCALE GENOMIC DNA]</scope>
    <source>
        <strain evidence="4 5">ATCC 27476</strain>
    </source>
</reference>
<evidence type="ECO:0000313" key="5">
    <source>
        <dbReference type="Proteomes" id="UP000325563"/>
    </source>
</evidence>
<protein>
    <submittedName>
        <fullName evidence="4">PH domain-containing protein</fullName>
    </submittedName>
</protein>
<evidence type="ECO:0000313" key="4">
    <source>
        <dbReference type="EMBL" id="QEV45881.1"/>
    </source>
</evidence>
<dbReference type="Pfam" id="PF10756">
    <property type="entry name" value="bPH_6"/>
    <property type="match status" value="1"/>
</dbReference>
<dbReference type="KEGG" id="svn:CP980_12970"/>
<evidence type="ECO:0000256" key="2">
    <source>
        <dbReference type="SAM" id="Phobius"/>
    </source>
</evidence>
<feature type="region of interest" description="Disordered" evidence="1">
    <location>
        <begin position="128"/>
        <end position="159"/>
    </location>
</feature>
<proteinExistence type="predicted"/>
<dbReference type="InterPro" id="IPR019692">
    <property type="entry name" value="CFP-6_PH"/>
</dbReference>
<keyword evidence="2" id="KW-1133">Transmembrane helix</keyword>
<gene>
    <name evidence="4" type="ORF">CP980_12970</name>
</gene>
<sequence>MSSQQPPEEPAYEDRVYRSPMAVVTGVLLLALIAWLCGDALVRGSGNTPWFAAAIGLLAVPLTVAFTVRPAVFANADRMRVRNPFRVIELPWGAVDAVRAGYSAEALADGSKYQLWAVPVSLRARKKANRQQNRQSLPGRGGLAGRGAGSAGGSGAAAAADPQLAPADQVVDELRQLAERGASRPGAQGGVRVRWAYEIIAPAVLGALSLVVLIAVR</sequence>
<dbReference type="EMBL" id="CP023692">
    <property type="protein sequence ID" value="QEV45881.1"/>
    <property type="molecule type" value="Genomic_DNA"/>
</dbReference>
<keyword evidence="2" id="KW-0812">Transmembrane</keyword>